<dbReference type="InterPro" id="IPR036974">
    <property type="entry name" value="PUA_sf"/>
</dbReference>
<name>A0A2S8G9Y3_9BACT</name>
<dbReference type="Pfam" id="PF17785">
    <property type="entry name" value="PUA_3"/>
    <property type="match status" value="1"/>
</dbReference>
<dbReference type="GO" id="GO:0005737">
    <property type="term" value="C:cytoplasm"/>
    <property type="evidence" value="ECO:0007669"/>
    <property type="project" value="UniProtKB-SubCell"/>
</dbReference>
<gene>
    <name evidence="9" type="ORF">C5Y96_00720</name>
</gene>
<dbReference type="Gene3D" id="3.40.50.150">
    <property type="entry name" value="Vaccinia Virus protein VP39"/>
    <property type="match status" value="1"/>
</dbReference>
<feature type="domain" description="RlmI-like PUA" evidence="8">
    <location>
        <begin position="16"/>
        <end position="79"/>
    </location>
</feature>
<comment type="subcellular location">
    <subcellularLocation>
        <location evidence="1">Cytoplasm</location>
    </subcellularLocation>
</comment>
<dbReference type="PANTHER" id="PTHR42873">
    <property type="entry name" value="RIBOSOMAL RNA LARGE SUBUNIT METHYLTRANSFERASE"/>
    <property type="match status" value="1"/>
</dbReference>
<dbReference type="PROSITE" id="PS50890">
    <property type="entry name" value="PUA"/>
    <property type="match status" value="1"/>
</dbReference>
<keyword evidence="4 9" id="KW-0808">Transferase</keyword>
<evidence type="ECO:0000256" key="5">
    <source>
        <dbReference type="ARBA" id="ARBA00022691"/>
    </source>
</evidence>
<keyword evidence="2" id="KW-0963">Cytoplasm</keyword>
<dbReference type="PANTHER" id="PTHR42873:SF1">
    <property type="entry name" value="S-ADENOSYLMETHIONINE-DEPENDENT METHYLTRANSFERASE DOMAIN-CONTAINING PROTEIN"/>
    <property type="match status" value="1"/>
</dbReference>
<protein>
    <submittedName>
        <fullName evidence="9">Class I SAM-dependent rRNA methyltransferase</fullName>
    </submittedName>
</protein>
<dbReference type="SUPFAM" id="SSF53335">
    <property type="entry name" value="S-adenosyl-L-methionine-dependent methyltransferases"/>
    <property type="match status" value="1"/>
</dbReference>
<sequence length="407" mass="45134">MSNEASDAPASSIPIVKLRPRKAQPFFGRHPWVRDSGIDKVIGKVKDGDVVQLHSEKDRFIAYGLINRNSHLRVRLYSWDQEQPLGDDFWRSRLERAILMRREMGLLRDNAGCRLVYSEADGLSGLIVENFAGHLMIQVTSLGMFRRIESIAAMLGDLLQPKSISLRGEAGILKLEGLEVEPALLAGELPSEPIEIIENDLRFEVDLSEGQKTGFYLDQRDNRRVAASYLPPNAKVLDMFCYSGGFAMNAARHGGASSVHGVDGSGPAVSAAQRNAERNQLSNVSFEKADCFDYLKARVDAGDQYDAIILDPPKFTKSRRTIDEALRAYFHINRHATQLLRPGGILVTCSCSGNVNRDEFLMMLLGVSQKTGRDLRLLEQRGAAPDHPVSATCLENEYLKCFIASVG</sequence>
<dbReference type="GO" id="GO:0003723">
    <property type="term" value="F:RNA binding"/>
    <property type="evidence" value="ECO:0007669"/>
    <property type="project" value="InterPro"/>
</dbReference>
<proteinExistence type="inferred from homology"/>
<dbReference type="CDD" id="cd11572">
    <property type="entry name" value="RlmI_M_like"/>
    <property type="match status" value="1"/>
</dbReference>
<evidence type="ECO:0000256" key="6">
    <source>
        <dbReference type="ARBA" id="ARBA00038091"/>
    </source>
</evidence>
<dbReference type="OrthoDB" id="9805492at2"/>
<dbReference type="CDD" id="cd21153">
    <property type="entry name" value="PUA_RlmI"/>
    <property type="match status" value="1"/>
</dbReference>
<dbReference type="Gene3D" id="3.30.750.80">
    <property type="entry name" value="RNA methyltransferase domain (HRMD) like"/>
    <property type="match status" value="1"/>
</dbReference>
<dbReference type="EMBL" id="PUIA01000003">
    <property type="protein sequence ID" value="PQO41268.1"/>
    <property type="molecule type" value="Genomic_DNA"/>
</dbReference>
<comment type="caution">
    <text evidence="9">The sequence shown here is derived from an EMBL/GenBank/DDBJ whole genome shotgun (WGS) entry which is preliminary data.</text>
</comment>
<evidence type="ECO:0000256" key="2">
    <source>
        <dbReference type="ARBA" id="ARBA00022490"/>
    </source>
</evidence>
<evidence type="ECO:0000259" key="8">
    <source>
        <dbReference type="Pfam" id="PF17785"/>
    </source>
</evidence>
<evidence type="ECO:0000259" key="7">
    <source>
        <dbReference type="Pfam" id="PF10672"/>
    </source>
</evidence>
<dbReference type="SUPFAM" id="SSF88697">
    <property type="entry name" value="PUA domain-like"/>
    <property type="match status" value="1"/>
</dbReference>
<dbReference type="InterPro" id="IPR015947">
    <property type="entry name" value="PUA-like_sf"/>
</dbReference>
<evidence type="ECO:0000256" key="3">
    <source>
        <dbReference type="ARBA" id="ARBA00022603"/>
    </source>
</evidence>
<evidence type="ECO:0000313" key="10">
    <source>
        <dbReference type="Proteomes" id="UP000240009"/>
    </source>
</evidence>
<dbReference type="Pfam" id="PF10672">
    <property type="entry name" value="Methyltrans_SAM"/>
    <property type="match status" value="1"/>
</dbReference>
<dbReference type="RefSeq" id="WP_105349635.1">
    <property type="nucleotide sequence ID" value="NZ_PUIA01000003.1"/>
</dbReference>
<accession>A0A2S8G9Y3</accession>
<dbReference type="InterPro" id="IPR019614">
    <property type="entry name" value="SAM-dep_methyl-trfase"/>
</dbReference>
<keyword evidence="3 9" id="KW-0489">Methyltransferase</keyword>
<reference evidence="9 10" key="1">
    <citation type="submission" date="2018-02" db="EMBL/GenBank/DDBJ databases">
        <title>Comparative genomes isolates from brazilian mangrove.</title>
        <authorList>
            <person name="Araujo J.E."/>
            <person name="Taketani R.G."/>
            <person name="Silva M.C.P."/>
            <person name="Loureco M.V."/>
            <person name="Andreote F.D."/>
        </authorList>
    </citation>
    <scope>NUCLEOTIDE SEQUENCE [LARGE SCALE GENOMIC DNA]</scope>
    <source>
        <strain evidence="9 10">HEX-2 MGV</strain>
    </source>
</reference>
<dbReference type="InterPro" id="IPR041532">
    <property type="entry name" value="RlmI-like_PUA"/>
</dbReference>
<comment type="similarity">
    <text evidence="6">Belongs to the methyltransferase superfamily. RlmI family.</text>
</comment>
<evidence type="ECO:0000256" key="1">
    <source>
        <dbReference type="ARBA" id="ARBA00004496"/>
    </source>
</evidence>
<evidence type="ECO:0000313" key="9">
    <source>
        <dbReference type="EMBL" id="PQO41268.1"/>
    </source>
</evidence>
<keyword evidence="5" id="KW-0949">S-adenosyl-L-methionine</keyword>
<dbReference type="AlphaFoldDB" id="A0A2S8G9Y3"/>
<evidence type="ECO:0000256" key="4">
    <source>
        <dbReference type="ARBA" id="ARBA00022679"/>
    </source>
</evidence>
<dbReference type="InterPro" id="IPR029063">
    <property type="entry name" value="SAM-dependent_MTases_sf"/>
</dbReference>
<dbReference type="Gene3D" id="2.30.130.10">
    <property type="entry name" value="PUA domain"/>
    <property type="match status" value="1"/>
</dbReference>
<organism evidence="9 10">
    <name type="scientific">Blastopirellula marina</name>
    <dbReference type="NCBI Taxonomy" id="124"/>
    <lineage>
        <taxon>Bacteria</taxon>
        <taxon>Pseudomonadati</taxon>
        <taxon>Planctomycetota</taxon>
        <taxon>Planctomycetia</taxon>
        <taxon>Pirellulales</taxon>
        <taxon>Pirellulaceae</taxon>
        <taxon>Blastopirellula</taxon>
    </lineage>
</organism>
<feature type="domain" description="S-adenosylmethionine-dependent methyltransferase" evidence="7">
    <location>
        <begin position="185"/>
        <end position="361"/>
    </location>
</feature>
<dbReference type="CDD" id="cd02440">
    <property type="entry name" value="AdoMet_MTases"/>
    <property type="match status" value="1"/>
</dbReference>
<dbReference type="GO" id="GO:0032259">
    <property type="term" value="P:methylation"/>
    <property type="evidence" value="ECO:0007669"/>
    <property type="project" value="UniProtKB-KW"/>
</dbReference>
<dbReference type="Proteomes" id="UP000240009">
    <property type="component" value="Unassembled WGS sequence"/>
</dbReference>
<dbReference type="GO" id="GO:0008168">
    <property type="term" value="F:methyltransferase activity"/>
    <property type="evidence" value="ECO:0007669"/>
    <property type="project" value="UniProtKB-KW"/>
</dbReference>